<dbReference type="InterPro" id="IPR013818">
    <property type="entry name" value="Lipase"/>
</dbReference>
<dbReference type="EMBL" id="JAQQBS010000002">
    <property type="protein sequence ID" value="KAK0172445.1"/>
    <property type="molecule type" value="Genomic_DNA"/>
</dbReference>
<accession>A0AA39FN54</accession>
<dbReference type="GO" id="GO:0030170">
    <property type="term" value="F:pyridoxal phosphate binding"/>
    <property type="evidence" value="ECO:0007669"/>
    <property type="project" value="InterPro"/>
</dbReference>
<dbReference type="PROSITE" id="PS00392">
    <property type="entry name" value="DDC_GAD_HDC_YDC"/>
    <property type="match status" value="1"/>
</dbReference>
<evidence type="ECO:0000256" key="1">
    <source>
        <dbReference type="ARBA" id="ARBA00001933"/>
    </source>
</evidence>
<name>A0AA39FN54_9HYME</name>
<gene>
    <name evidence="7" type="ORF">PV328_005761</name>
</gene>
<keyword evidence="4" id="KW-0456">Lyase</keyword>
<dbReference type="PRINTS" id="PR00800">
    <property type="entry name" value="YHDCRBOXLASE"/>
</dbReference>
<dbReference type="InterPro" id="IPR010977">
    <property type="entry name" value="Aromatic_deC"/>
</dbReference>
<dbReference type="Gene3D" id="3.40.640.10">
    <property type="entry name" value="Type I PLP-dependent aspartate aminotransferase-like (Major domain)"/>
    <property type="match status" value="1"/>
</dbReference>
<reference evidence="7" key="1">
    <citation type="journal article" date="2023" name="bioRxiv">
        <title>Scaffold-level genome assemblies of two parasitoid biocontrol wasps reveal the parthenogenesis mechanism and an associated novel virus.</title>
        <authorList>
            <person name="Inwood S."/>
            <person name="Skelly J."/>
            <person name="Guhlin J."/>
            <person name="Harrop T."/>
            <person name="Goldson S."/>
            <person name="Dearden P."/>
        </authorList>
    </citation>
    <scope>NUCLEOTIDE SEQUENCE</scope>
    <source>
        <strain evidence="7">Irish</strain>
        <tissue evidence="7">Whole body</tissue>
    </source>
</reference>
<dbReference type="PANTHER" id="PTHR11999:SF76">
    <property type="entry name" value="FI02861P"/>
    <property type="match status" value="1"/>
</dbReference>
<dbReference type="Gene3D" id="3.90.1150.10">
    <property type="entry name" value="Aspartate Aminotransferase, domain 1"/>
    <property type="match status" value="1"/>
</dbReference>
<evidence type="ECO:0000313" key="8">
    <source>
        <dbReference type="Proteomes" id="UP001168990"/>
    </source>
</evidence>
<dbReference type="Gene3D" id="1.20.1340.10">
    <property type="entry name" value="dopa decarboxylase, N-terminal domain"/>
    <property type="match status" value="1"/>
</dbReference>
<comment type="caution">
    <text evidence="7">The sequence shown here is derived from an EMBL/GenBank/DDBJ whole genome shotgun (WGS) entry which is preliminary data.</text>
</comment>
<evidence type="ECO:0000256" key="5">
    <source>
        <dbReference type="PIRSR" id="PIRSR602129-50"/>
    </source>
</evidence>
<dbReference type="Proteomes" id="UP001168990">
    <property type="component" value="Unassembled WGS sequence"/>
</dbReference>
<comment type="cofactor">
    <cofactor evidence="1 5">
        <name>pyridoxal 5'-phosphate</name>
        <dbReference type="ChEBI" id="CHEBI:597326"/>
    </cofactor>
</comment>
<dbReference type="InterPro" id="IPR021115">
    <property type="entry name" value="Pyridoxal-P_BS"/>
</dbReference>
<dbReference type="Pfam" id="PF00151">
    <property type="entry name" value="Lipase"/>
    <property type="match status" value="1"/>
</dbReference>
<dbReference type="CDD" id="cd06450">
    <property type="entry name" value="DOPA_deC_like"/>
    <property type="match status" value="1"/>
</dbReference>
<dbReference type="SUPFAM" id="SSF53383">
    <property type="entry name" value="PLP-dependent transferases"/>
    <property type="match status" value="1"/>
</dbReference>
<organism evidence="7 8">
    <name type="scientific">Microctonus aethiopoides</name>
    <dbReference type="NCBI Taxonomy" id="144406"/>
    <lineage>
        <taxon>Eukaryota</taxon>
        <taxon>Metazoa</taxon>
        <taxon>Ecdysozoa</taxon>
        <taxon>Arthropoda</taxon>
        <taxon>Hexapoda</taxon>
        <taxon>Insecta</taxon>
        <taxon>Pterygota</taxon>
        <taxon>Neoptera</taxon>
        <taxon>Endopterygota</taxon>
        <taxon>Hymenoptera</taxon>
        <taxon>Apocrita</taxon>
        <taxon>Ichneumonoidea</taxon>
        <taxon>Braconidae</taxon>
        <taxon>Euphorinae</taxon>
        <taxon>Microctonus</taxon>
    </lineage>
</organism>
<dbReference type="GO" id="GO:0016298">
    <property type="term" value="F:lipase activity"/>
    <property type="evidence" value="ECO:0007669"/>
    <property type="project" value="InterPro"/>
</dbReference>
<dbReference type="InterPro" id="IPR002129">
    <property type="entry name" value="PyrdxlP-dep_de-COase"/>
</dbReference>
<dbReference type="FunFam" id="3.40.640.10:FF:000025">
    <property type="entry name" value="Histidine decarboxylase"/>
    <property type="match status" value="1"/>
</dbReference>
<dbReference type="Pfam" id="PF00282">
    <property type="entry name" value="Pyridoxal_deC"/>
    <property type="match status" value="1"/>
</dbReference>
<dbReference type="InterPro" id="IPR033906">
    <property type="entry name" value="Lipase_N"/>
</dbReference>
<feature type="domain" description="Lipase" evidence="6">
    <location>
        <begin position="549"/>
        <end position="805"/>
    </location>
</feature>
<feature type="modified residue" description="N6-(pyridoxal phosphate)lysine" evidence="5">
    <location>
        <position position="305"/>
    </location>
</feature>
<dbReference type="SUPFAM" id="SSF53474">
    <property type="entry name" value="alpha/beta-Hydrolases"/>
    <property type="match status" value="1"/>
</dbReference>
<dbReference type="InterPro" id="IPR015422">
    <property type="entry name" value="PyrdxlP-dep_Trfase_small"/>
</dbReference>
<reference evidence="7" key="2">
    <citation type="submission" date="2023-03" db="EMBL/GenBank/DDBJ databases">
        <authorList>
            <person name="Inwood S.N."/>
            <person name="Skelly J.G."/>
            <person name="Guhlin J."/>
            <person name="Harrop T.W.R."/>
            <person name="Goldson S.G."/>
            <person name="Dearden P.K."/>
        </authorList>
    </citation>
    <scope>NUCLEOTIDE SEQUENCE</scope>
    <source>
        <strain evidence="7">Irish</strain>
        <tissue evidence="7">Whole body</tissue>
    </source>
</reference>
<dbReference type="GO" id="GO:0006629">
    <property type="term" value="P:lipid metabolic process"/>
    <property type="evidence" value="ECO:0007669"/>
    <property type="project" value="InterPro"/>
</dbReference>
<dbReference type="InterPro" id="IPR015424">
    <property type="entry name" value="PyrdxlP-dep_Trfase"/>
</dbReference>
<dbReference type="Gene3D" id="3.40.50.1820">
    <property type="entry name" value="alpha/beta hydrolase"/>
    <property type="match status" value="1"/>
</dbReference>
<dbReference type="InterPro" id="IPR029058">
    <property type="entry name" value="AB_hydrolase_fold"/>
</dbReference>
<dbReference type="PANTHER" id="PTHR11999">
    <property type="entry name" value="GROUP II PYRIDOXAL-5-PHOSPHATE DECARBOXYLASE"/>
    <property type="match status" value="1"/>
</dbReference>
<evidence type="ECO:0000313" key="7">
    <source>
        <dbReference type="EMBL" id="KAK0172445.1"/>
    </source>
</evidence>
<dbReference type="FunFam" id="1.20.1340.10:FF:000001">
    <property type="entry name" value="Histidine decarboxylase"/>
    <property type="match status" value="1"/>
</dbReference>
<dbReference type="GO" id="GO:0019752">
    <property type="term" value="P:carboxylic acid metabolic process"/>
    <property type="evidence" value="ECO:0007669"/>
    <property type="project" value="InterPro"/>
</dbReference>
<dbReference type="GO" id="GO:0006520">
    <property type="term" value="P:amino acid metabolic process"/>
    <property type="evidence" value="ECO:0007669"/>
    <property type="project" value="InterPro"/>
</dbReference>
<keyword evidence="3 5" id="KW-0663">Pyridoxal phosphate</keyword>
<evidence type="ECO:0000256" key="4">
    <source>
        <dbReference type="ARBA" id="ARBA00023239"/>
    </source>
</evidence>
<dbReference type="GO" id="GO:0005737">
    <property type="term" value="C:cytoplasm"/>
    <property type="evidence" value="ECO:0007669"/>
    <property type="project" value="TreeGrafter"/>
</dbReference>
<dbReference type="CDD" id="cd00707">
    <property type="entry name" value="Pancreat_lipase_like"/>
    <property type="match status" value="1"/>
</dbReference>
<protein>
    <recommendedName>
        <fullName evidence="6">Lipase domain-containing protein</fullName>
    </recommendedName>
</protein>
<comment type="similarity">
    <text evidence="2">Belongs to the group II decarboxylase family.</text>
</comment>
<dbReference type="InterPro" id="IPR015421">
    <property type="entry name" value="PyrdxlP-dep_Trfase_major"/>
</dbReference>
<evidence type="ECO:0000256" key="3">
    <source>
        <dbReference type="ARBA" id="ARBA00022898"/>
    </source>
</evidence>
<dbReference type="GO" id="GO:0016831">
    <property type="term" value="F:carboxy-lyase activity"/>
    <property type="evidence" value="ECO:0007669"/>
    <property type="project" value="InterPro"/>
</dbReference>
<evidence type="ECO:0000259" key="6">
    <source>
        <dbReference type="Pfam" id="PF00151"/>
    </source>
</evidence>
<proteinExistence type="inferred from homology"/>
<sequence length="849" mass="95364">MNIEEFRIRGKEMVEYICDYLQTLEVKRVTANVDPGYLRPLLPNEAPMKSESWDEIMKDVESKIMPGITHWQHPHFHAFFPSGNSFPSILGDMLSDAMGSICFSWVASPACTELEPIVLDWYAKAIDLPEAFLTEGENSKGGGVIQGSASECVLVTMLAARANAINILKNNNPETEDSVFLPRLVAYCSTESHSCVEKAAMICMVKLRVLTPDHRSCLRGNILEAAINDDLQRGLVPFFVLATLGTTGCCAFDNLVEIGPVCKKYPTIWLHVDGAYAGSSFICPELRYLMAGIEFADSFNTNPNKWLLVNFDCSCLWVRDRVKLTSALTVNPLYLQHSNSQVTIDYRHWTIPLSRRFRALKLWFVMRSYGITGLQKYIRNHIRLAKKFEVMIKQNKKFKVLNDVRMGLVCFRLKGTNKLNQELLANINASGKLYMTPAKMLGKYIIRFCVTRENAMDEDVNYAIQVIEEHANEINSGHYKNNKEEFFIRSPKSSVFSDKTLVKRVKPKFTFHDDVNAIIIDGNDNSHVDMINENVCKHRRNTATSFILEPENKNGIINSPLNPSHHTVIHIHGFAEDQSSPSAQGIKNAYLARGEFNIILVSWSKLAVVPWYINAVKNLPTVGAYIAKLIKWLEYRGVNYSSNLHVIGFSLGAHVAAFVGEELARNRFSKIGRITGLDPAGPAFESITTISKHLDKEDAIFVDIIHTNTQGIGIGGAIGHADFYVNYGESQPGCGILDVECSHGRSWELYVESVANPFGFPASICATWKPTVNQCTQARNVFMGFAVNQQSRGVFYVETQSRFPFAKNTVPSSKNIPANRNHIQQGGHAFYSYVDKLPIKLDERSVYYT</sequence>
<evidence type="ECO:0000256" key="2">
    <source>
        <dbReference type="ARBA" id="ARBA00009533"/>
    </source>
</evidence>
<dbReference type="AlphaFoldDB" id="A0AA39FN54"/>
<keyword evidence="8" id="KW-1185">Reference proteome</keyword>